<accession>A0A2Z5JLH8</accession>
<evidence type="ECO:0000256" key="7">
    <source>
        <dbReference type="ARBA" id="ARBA00022840"/>
    </source>
</evidence>
<evidence type="ECO:0000256" key="9">
    <source>
        <dbReference type="SAM" id="Phobius"/>
    </source>
</evidence>
<protein>
    <recommendedName>
        <fullName evidence="2">histidine kinase</fullName>
        <ecNumber evidence="2">2.7.13.3</ecNumber>
    </recommendedName>
</protein>
<dbReference type="KEGG" id="sata:C5746_34950"/>
<keyword evidence="8" id="KW-0902">Two-component regulatory system</keyword>
<dbReference type="EC" id="2.7.13.3" evidence="2"/>
<gene>
    <name evidence="13" type="ORF">C5746_34950</name>
</gene>
<feature type="domain" description="Histidine kinase/HSP90-like ATPase" evidence="10">
    <location>
        <begin position="335"/>
        <end position="418"/>
    </location>
</feature>
<dbReference type="InterPro" id="IPR025828">
    <property type="entry name" value="Put_sensor_dom"/>
</dbReference>
<feature type="transmembrane region" description="Helical" evidence="9">
    <location>
        <begin position="170"/>
        <end position="191"/>
    </location>
</feature>
<dbReference type="GO" id="GO:0000155">
    <property type="term" value="F:phosphorelay sensor kinase activity"/>
    <property type="evidence" value="ECO:0007669"/>
    <property type="project" value="InterPro"/>
</dbReference>
<evidence type="ECO:0000256" key="8">
    <source>
        <dbReference type="ARBA" id="ARBA00023012"/>
    </source>
</evidence>
<dbReference type="SUPFAM" id="SSF55874">
    <property type="entry name" value="ATPase domain of HSP90 chaperone/DNA topoisomerase II/histidine kinase"/>
    <property type="match status" value="1"/>
</dbReference>
<dbReference type="PANTHER" id="PTHR24421">
    <property type="entry name" value="NITRATE/NITRITE SENSOR PROTEIN NARX-RELATED"/>
    <property type="match status" value="1"/>
</dbReference>
<keyword evidence="5" id="KW-0547">Nucleotide-binding</keyword>
<evidence type="ECO:0000259" key="11">
    <source>
        <dbReference type="Pfam" id="PF07730"/>
    </source>
</evidence>
<dbReference type="Pfam" id="PF13796">
    <property type="entry name" value="Sensor"/>
    <property type="match status" value="1"/>
</dbReference>
<keyword evidence="9" id="KW-1133">Transmembrane helix</keyword>
<evidence type="ECO:0000256" key="5">
    <source>
        <dbReference type="ARBA" id="ARBA00022741"/>
    </source>
</evidence>
<dbReference type="Pfam" id="PF07730">
    <property type="entry name" value="HisKA_3"/>
    <property type="match status" value="1"/>
</dbReference>
<feature type="transmembrane region" description="Helical" evidence="9">
    <location>
        <begin position="30"/>
        <end position="56"/>
    </location>
</feature>
<dbReference type="RefSeq" id="WP_114247700.1">
    <property type="nucleotide sequence ID" value="NZ_CP027306.1"/>
</dbReference>
<evidence type="ECO:0000313" key="13">
    <source>
        <dbReference type="EMBL" id="AXE81291.1"/>
    </source>
</evidence>
<dbReference type="InterPro" id="IPR003594">
    <property type="entry name" value="HATPase_dom"/>
</dbReference>
<feature type="domain" description="Putative sensor" evidence="12">
    <location>
        <begin position="28"/>
        <end position="202"/>
    </location>
</feature>
<dbReference type="CDD" id="cd16917">
    <property type="entry name" value="HATPase_UhpB-NarQ-NarX-like"/>
    <property type="match status" value="1"/>
</dbReference>
<dbReference type="Proteomes" id="UP000252698">
    <property type="component" value="Chromosome"/>
</dbReference>
<dbReference type="GO" id="GO:0046983">
    <property type="term" value="F:protein dimerization activity"/>
    <property type="evidence" value="ECO:0007669"/>
    <property type="project" value="InterPro"/>
</dbReference>
<name>A0A2Z5JLH8_STRAR</name>
<evidence type="ECO:0000256" key="2">
    <source>
        <dbReference type="ARBA" id="ARBA00012438"/>
    </source>
</evidence>
<keyword evidence="9" id="KW-0812">Transmembrane</keyword>
<dbReference type="GeneID" id="95523556"/>
<evidence type="ECO:0000259" key="10">
    <source>
        <dbReference type="Pfam" id="PF02518"/>
    </source>
</evidence>
<evidence type="ECO:0000256" key="6">
    <source>
        <dbReference type="ARBA" id="ARBA00022777"/>
    </source>
</evidence>
<dbReference type="PANTHER" id="PTHR24421:SF10">
    <property type="entry name" value="NITRATE_NITRITE SENSOR PROTEIN NARQ"/>
    <property type="match status" value="1"/>
</dbReference>
<evidence type="ECO:0000259" key="12">
    <source>
        <dbReference type="Pfam" id="PF13796"/>
    </source>
</evidence>
<dbReference type="Gene3D" id="1.20.5.1930">
    <property type="match status" value="1"/>
</dbReference>
<keyword evidence="9" id="KW-0472">Membrane</keyword>
<dbReference type="InterPro" id="IPR011712">
    <property type="entry name" value="Sig_transdc_His_kin_sub3_dim/P"/>
</dbReference>
<dbReference type="GO" id="GO:0016020">
    <property type="term" value="C:membrane"/>
    <property type="evidence" value="ECO:0007669"/>
    <property type="project" value="InterPro"/>
</dbReference>
<feature type="transmembrane region" description="Helical" evidence="9">
    <location>
        <begin position="110"/>
        <end position="134"/>
    </location>
</feature>
<sequence>MKRVASPALWQPPLRGLVLAAQKVPQAALFALMVFSTASLGLGAGVLLLPVVVAAVRKLANRSRRLAHDWSGVTIAQPYRELPEPGPGLAGRWGHCLRLLQDPATLRDTLWTIVDPVIGTVLALLPAALLVYGLEGLVLPFLWDTLVSAGYHDQYAGLIDVSGERGVRTWLMPLFGLGFIWLGLRTGPLLLTAHARFTRKLLGPRIGDELTARVGHLTRTRGAVVDSQAAELRRIERDLHDGAQARLVAMGMNLDAVGQLLDTNPEAARALLLETRESSSKALGELRDLVRGIHPPVLSDRGLGDAVRALALDSPLPVDVAVDLPGRPDAPVESAAYFAVSELLTNAAKHARADRVWIDIRHEREALRISVGDDGCGGATVSAGTGLGGIESRIAAFDGVLSVNSPQGGPTMTTMEIPCALFSPKTSSF</sequence>
<dbReference type="AlphaFoldDB" id="A0A2Z5JLH8"/>
<dbReference type="InterPro" id="IPR036890">
    <property type="entry name" value="HATPase_C_sf"/>
</dbReference>
<keyword evidence="7" id="KW-0067">ATP-binding</keyword>
<evidence type="ECO:0000256" key="3">
    <source>
        <dbReference type="ARBA" id="ARBA00022553"/>
    </source>
</evidence>
<organism evidence="13 14">
    <name type="scientific">Streptomyces atratus</name>
    <dbReference type="NCBI Taxonomy" id="1893"/>
    <lineage>
        <taxon>Bacteria</taxon>
        <taxon>Bacillati</taxon>
        <taxon>Actinomycetota</taxon>
        <taxon>Actinomycetes</taxon>
        <taxon>Kitasatosporales</taxon>
        <taxon>Streptomycetaceae</taxon>
        <taxon>Streptomyces</taxon>
    </lineage>
</organism>
<dbReference type="Pfam" id="PF02518">
    <property type="entry name" value="HATPase_c"/>
    <property type="match status" value="1"/>
</dbReference>
<dbReference type="GO" id="GO:0005524">
    <property type="term" value="F:ATP binding"/>
    <property type="evidence" value="ECO:0007669"/>
    <property type="project" value="UniProtKB-KW"/>
</dbReference>
<evidence type="ECO:0000256" key="4">
    <source>
        <dbReference type="ARBA" id="ARBA00022679"/>
    </source>
</evidence>
<proteinExistence type="predicted"/>
<feature type="domain" description="Signal transduction histidine kinase subgroup 3 dimerisation and phosphoacceptor" evidence="11">
    <location>
        <begin position="231"/>
        <end position="298"/>
    </location>
</feature>
<dbReference type="Gene3D" id="3.30.565.10">
    <property type="entry name" value="Histidine kinase-like ATPase, C-terminal domain"/>
    <property type="match status" value="1"/>
</dbReference>
<keyword evidence="3" id="KW-0597">Phosphoprotein</keyword>
<evidence type="ECO:0000256" key="1">
    <source>
        <dbReference type="ARBA" id="ARBA00000085"/>
    </source>
</evidence>
<dbReference type="InterPro" id="IPR050482">
    <property type="entry name" value="Sensor_HK_TwoCompSys"/>
</dbReference>
<keyword evidence="4" id="KW-0808">Transferase</keyword>
<comment type="catalytic activity">
    <reaction evidence="1">
        <text>ATP + protein L-histidine = ADP + protein N-phospho-L-histidine.</text>
        <dbReference type="EC" id="2.7.13.3"/>
    </reaction>
</comment>
<dbReference type="EMBL" id="CP027306">
    <property type="protein sequence ID" value="AXE81291.1"/>
    <property type="molecule type" value="Genomic_DNA"/>
</dbReference>
<keyword evidence="6 13" id="KW-0418">Kinase</keyword>
<reference evidence="13 14" key="1">
    <citation type="journal article" date="2018" name="Front. Microbiol.">
        <title>Genome Sequencing of Streptomyces atratus SCSIOZH16 and Activation Production of Nocardamine via Metabolic Engineering.</title>
        <authorList>
            <person name="Li Y."/>
            <person name="Zhang C."/>
            <person name="Liu C."/>
            <person name="Ju J."/>
            <person name="Ma J."/>
        </authorList>
    </citation>
    <scope>NUCLEOTIDE SEQUENCE [LARGE SCALE GENOMIC DNA]</scope>
    <source>
        <strain evidence="13 14">SCSIO_ZH16</strain>
    </source>
</reference>
<evidence type="ECO:0000313" key="14">
    <source>
        <dbReference type="Proteomes" id="UP000252698"/>
    </source>
</evidence>